<feature type="compositionally biased region" description="Low complexity" evidence="2">
    <location>
        <begin position="592"/>
        <end position="611"/>
    </location>
</feature>
<dbReference type="SUPFAM" id="SSF48350">
    <property type="entry name" value="GTPase activation domain, GAP"/>
    <property type="match status" value="1"/>
</dbReference>
<dbReference type="GO" id="GO:0005737">
    <property type="term" value="C:cytoplasm"/>
    <property type="evidence" value="ECO:0007669"/>
    <property type="project" value="TreeGrafter"/>
</dbReference>
<dbReference type="PROSITE" id="PS50003">
    <property type="entry name" value="PH_DOMAIN"/>
    <property type="match status" value="1"/>
</dbReference>
<dbReference type="PROSITE" id="PS50195">
    <property type="entry name" value="PX"/>
    <property type="match status" value="1"/>
</dbReference>
<dbReference type="SUPFAM" id="SSF50729">
    <property type="entry name" value="PH domain-like"/>
    <property type="match status" value="1"/>
</dbReference>
<feature type="compositionally biased region" description="Pro residues" evidence="2">
    <location>
        <begin position="634"/>
        <end position="645"/>
    </location>
</feature>
<organism evidence="7 8">
    <name type="scientific">Absidia repens</name>
    <dbReference type="NCBI Taxonomy" id="90262"/>
    <lineage>
        <taxon>Eukaryota</taxon>
        <taxon>Fungi</taxon>
        <taxon>Fungi incertae sedis</taxon>
        <taxon>Mucoromycota</taxon>
        <taxon>Mucoromycotina</taxon>
        <taxon>Mucoromycetes</taxon>
        <taxon>Mucorales</taxon>
        <taxon>Cunninghamellaceae</taxon>
        <taxon>Absidia</taxon>
    </lineage>
</organism>
<feature type="domain" description="PH" evidence="4">
    <location>
        <begin position="130"/>
        <end position="235"/>
    </location>
</feature>
<dbReference type="SUPFAM" id="SSF64268">
    <property type="entry name" value="PX domain"/>
    <property type="match status" value="1"/>
</dbReference>
<dbReference type="Pfam" id="PF00169">
    <property type="entry name" value="PH"/>
    <property type="match status" value="1"/>
</dbReference>
<dbReference type="SMART" id="SM00233">
    <property type="entry name" value="PH"/>
    <property type="match status" value="1"/>
</dbReference>
<dbReference type="InterPro" id="IPR001683">
    <property type="entry name" value="PX_dom"/>
</dbReference>
<keyword evidence="3" id="KW-0472">Membrane</keyword>
<gene>
    <name evidence="7" type="ORF">BCR42DRAFT_319898</name>
</gene>
<evidence type="ECO:0000313" key="8">
    <source>
        <dbReference type="Proteomes" id="UP000193560"/>
    </source>
</evidence>
<proteinExistence type="predicted"/>
<feature type="compositionally biased region" description="Polar residues" evidence="2">
    <location>
        <begin position="259"/>
        <end position="269"/>
    </location>
</feature>
<dbReference type="Proteomes" id="UP000193560">
    <property type="component" value="Unassembled WGS sequence"/>
</dbReference>
<dbReference type="GO" id="GO:0035091">
    <property type="term" value="F:phosphatidylinositol binding"/>
    <property type="evidence" value="ECO:0007669"/>
    <property type="project" value="InterPro"/>
</dbReference>
<feature type="transmembrane region" description="Helical" evidence="3">
    <location>
        <begin position="544"/>
        <end position="563"/>
    </location>
</feature>
<dbReference type="EMBL" id="MCGE01000004">
    <property type="protein sequence ID" value="ORZ22572.1"/>
    <property type="molecule type" value="Genomic_DNA"/>
</dbReference>
<feature type="compositionally biased region" description="Polar residues" evidence="2">
    <location>
        <begin position="582"/>
        <end position="591"/>
    </location>
</feature>
<feature type="compositionally biased region" description="Basic residues" evidence="2">
    <location>
        <begin position="270"/>
        <end position="283"/>
    </location>
</feature>
<evidence type="ECO:0000259" key="6">
    <source>
        <dbReference type="PROSITE" id="PS50238"/>
    </source>
</evidence>
<feature type="region of interest" description="Disordered" evidence="2">
    <location>
        <begin position="582"/>
        <end position="648"/>
    </location>
</feature>
<dbReference type="SMART" id="SM00324">
    <property type="entry name" value="RhoGAP"/>
    <property type="match status" value="1"/>
</dbReference>
<dbReference type="PANTHER" id="PTHR23176">
    <property type="entry name" value="RHO/RAC/CDC GTPASE-ACTIVATING PROTEIN"/>
    <property type="match status" value="1"/>
</dbReference>
<feature type="compositionally biased region" description="Polar residues" evidence="2">
    <location>
        <begin position="618"/>
        <end position="632"/>
    </location>
</feature>
<dbReference type="Gene3D" id="2.30.29.30">
    <property type="entry name" value="Pleckstrin-homology domain (PH domain)/Phosphotyrosine-binding domain (PTB)"/>
    <property type="match status" value="1"/>
</dbReference>
<evidence type="ECO:0000259" key="4">
    <source>
        <dbReference type="PROSITE" id="PS50003"/>
    </source>
</evidence>
<dbReference type="OrthoDB" id="185175at2759"/>
<dbReference type="InterPro" id="IPR036871">
    <property type="entry name" value="PX_dom_sf"/>
</dbReference>
<dbReference type="GO" id="GO:0005096">
    <property type="term" value="F:GTPase activator activity"/>
    <property type="evidence" value="ECO:0007669"/>
    <property type="project" value="UniProtKB-KW"/>
</dbReference>
<dbReference type="InterPro" id="IPR011993">
    <property type="entry name" value="PH-like_dom_sf"/>
</dbReference>
<dbReference type="InterPro" id="IPR050729">
    <property type="entry name" value="Rho-GAP"/>
</dbReference>
<evidence type="ECO:0000256" key="2">
    <source>
        <dbReference type="SAM" id="MobiDB-lite"/>
    </source>
</evidence>
<dbReference type="PROSITE" id="PS50238">
    <property type="entry name" value="RHOGAP"/>
    <property type="match status" value="1"/>
</dbReference>
<dbReference type="Gene3D" id="3.30.1520.10">
    <property type="entry name" value="Phox-like domain"/>
    <property type="match status" value="1"/>
</dbReference>
<dbReference type="CDD" id="cd06093">
    <property type="entry name" value="PX_domain"/>
    <property type="match status" value="1"/>
</dbReference>
<accession>A0A1X2IV06</accession>
<dbReference type="InterPro" id="IPR001849">
    <property type="entry name" value="PH_domain"/>
</dbReference>
<dbReference type="AlphaFoldDB" id="A0A1X2IV06"/>
<sequence>MLKDIMVQILSSNMTTNEKGKDIFSFTIAVGKISPNFPQGMDELWRAEKLFSDFVNLDSLIRSKHQGLANKLNRLPDKSLFISKAPSKVDERKKSIELYIQRVLTLPLTDMSDVCEFLSTNVLEQRSGPPKRKIGYLTKRGKNFGGWKMRFFVLDGPTVNYYENKGGAYLNTIYLSRAQIGSQVVQSGAGDSFRHAFLILEPKKSAPNGIHRHVLCADSDLERDQWVEAMSQYINYDDFGQPPPTPTSPDYRQQLNKYLQRSRSDTSSFKKTRKNSSQRHARQRSSLDGADMTILSARQQQQQQTGTDLAISSLRQQFDDDKKSKGRNFWGKKMFAANNNGNNSGDSLMQTLPGAISADQATALMNSLGDPSNLPATAKQISHGPNQVFGIPLDDAVKVCRISHDYELPAVVYRCIEYLEAKDAAQEEGIYRLSGSAAKIKKLKEKFNQEGDVRLLELEEYSHEVHAISGLLKMWFRELPGSVLTTGLLNDFLHIADRGERTTELGRLVSLLPFSNYTLLRTLSAHLIRIVQNAGVNKMTLRNLGIVFSATLGIPALIFNLFLSEFDYVFWTKQDQDQPILSPTTLTNNNASHSHSGGSTMMAAAATAAATTKKENSGPGNTVISSANSSYRISPPPASPPPAIPPMSIHRRNNRNSIHYTDYAPQNIVSLEKRSHGKN</sequence>
<reference evidence="7 8" key="1">
    <citation type="submission" date="2016-07" db="EMBL/GenBank/DDBJ databases">
        <title>Pervasive Adenine N6-methylation of Active Genes in Fungi.</title>
        <authorList>
            <consortium name="DOE Joint Genome Institute"/>
            <person name="Mondo S.J."/>
            <person name="Dannebaum R.O."/>
            <person name="Kuo R.C."/>
            <person name="Labutti K."/>
            <person name="Haridas S."/>
            <person name="Kuo A."/>
            <person name="Salamov A."/>
            <person name="Ahrendt S.R."/>
            <person name="Lipzen A."/>
            <person name="Sullivan W."/>
            <person name="Andreopoulos W.B."/>
            <person name="Clum A."/>
            <person name="Lindquist E."/>
            <person name="Daum C."/>
            <person name="Ramamoorthy G.K."/>
            <person name="Gryganskyi A."/>
            <person name="Culley D."/>
            <person name="Magnuson J.K."/>
            <person name="James T.Y."/>
            <person name="O'Malley M.A."/>
            <person name="Stajich J.E."/>
            <person name="Spatafora J.W."/>
            <person name="Visel A."/>
            <person name="Grigoriev I.V."/>
        </authorList>
    </citation>
    <scope>NUCLEOTIDE SEQUENCE [LARGE SCALE GENOMIC DNA]</scope>
    <source>
        <strain evidence="7 8">NRRL 1336</strain>
    </source>
</reference>
<dbReference type="Gene3D" id="1.10.555.10">
    <property type="entry name" value="Rho GTPase activation protein"/>
    <property type="match status" value="1"/>
</dbReference>
<feature type="domain" description="Rho-GAP" evidence="6">
    <location>
        <begin position="391"/>
        <end position="581"/>
    </location>
</feature>
<evidence type="ECO:0000259" key="5">
    <source>
        <dbReference type="PROSITE" id="PS50195"/>
    </source>
</evidence>
<dbReference type="Pfam" id="PF00620">
    <property type="entry name" value="RhoGAP"/>
    <property type="match status" value="1"/>
</dbReference>
<keyword evidence="3" id="KW-0812">Transmembrane</keyword>
<dbReference type="STRING" id="90262.A0A1X2IV06"/>
<evidence type="ECO:0000256" key="3">
    <source>
        <dbReference type="SAM" id="Phobius"/>
    </source>
</evidence>
<feature type="region of interest" description="Disordered" evidence="2">
    <location>
        <begin position="259"/>
        <end position="290"/>
    </location>
</feature>
<evidence type="ECO:0000313" key="7">
    <source>
        <dbReference type="EMBL" id="ORZ22572.1"/>
    </source>
</evidence>
<dbReference type="Pfam" id="PF00787">
    <property type="entry name" value="PX"/>
    <property type="match status" value="1"/>
</dbReference>
<keyword evidence="8" id="KW-1185">Reference proteome</keyword>
<evidence type="ECO:0008006" key="9">
    <source>
        <dbReference type="Google" id="ProtNLM"/>
    </source>
</evidence>
<protein>
    <recommendedName>
        <fullName evidence="9">Rho GTPase activation protein</fullName>
    </recommendedName>
</protein>
<dbReference type="InterPro" id="IPR008936">
    <property type="entry name" value="Rho_GTPase_activation_prot"/>
</dbReference>
<dbReference type="InterPro" id="IPR000198">
    <property type="entry name" value="RhoGAP_dom"/>
</dbReference>
<keyword evidence="1" id="KW-0343">GTPase activation</keyword>
<dbReference type="PANTHER" id="PTHR23176:SF129">
    <property type="entry name" value="RHO GTPASE ACTIVATING PROTEIN AT 16F, ISOFORM E-RELATED"/>
    <property type="match status" value="1"/>
</dbReference>
<keyword evidence="3" id="KW-1133">Transmembrane helix</keyword>
<comment type="caution">
    <text evidence="7">The sequence shown here is derived from an EMBL/GenBank/DDBJ whole genome shotgun (WGS) entry which is preliminary data.</text>
</comment>
<evidence type="ECO:0000256" key="1">
    <source>
        <dbReference type="ARBA" id="ARBA00022468"/>
    </source>
</evidence>
<dbReference type="GO" id="GO:0007165">
    <property type="term" value="P:signal transduction"/>
    <property type="evidence" value="ECO:0007669"/>
    <property type="project" value="InterPro"/>
</dbReference>
<feature type="domain" description="PX" evidence="5">
    <location>
        <begin position="1"/>
        <end position="125"/>
    </location>
</feature>
<name>A0A1X2IV06_9FUNG</name>